<keyword evidence="3" id="KW-0732">Signal</keyword>
<feature type="compositionally biased region" description="Gly residues" evidence="1">
    <location>
        <begin position="867"/>
        <end position="877"/>
    </location>
</feature>
<feature type="domain" description="LTD" evidence="4">
    <location>
        <begin position="25"/>
        <end position="168"/>
    </location>
</feature>
<dbReference type="Pfam" id="PF00932">
    <property type="entry name" value="LTD"/>
    <property type="match status" value="1"/>
</dbReference>
<dbReference type="CDD" id="cd04486">
    <property type="entry name" value="YhcR_OBF_like"/>
    <property type="match status" value="1"/>
</dbReference>
<evidence type="ECO:0000256" key="3">
    <source>
        <dbReference type="SAM" id="SignalP"/>
    </source>
</evidence>
<dbReference type="Pfam" id="PF03372">
    <property type="entry name" value="Exo_endo_phos"/>
    <property type="match status" value="1"/>
</dbReference>
<feature type="compositionally biased region" description="Polar residues" evidence="1">
    <location>
        <begin position="897"/>
        <end position="906"/>
    </location>
</feature>
<dbReference type="InterPro" id="IPR047971">
    <property type="entry name" value="ExeM-like"/>
</dbReference>
<dbReference type="NCBIfam" id="NF033681">
    <property type="entry name" value="ExeM_NucH_DNase"/>
    <property type="match status" value="1"/>
</dbReference>
<feature type="region of interest" description="Disordered" evidence="1">
    <location>
        <begin position="842"/>
        <end position="913"/>
    </location>
</feature>
<dbReference type="PANTHER" id="PTHR42834:SF1">
    <property type="entry name" value="ENDONUCLEASE_EXONUCLEASE_PHOSPHATASE FAMILY PROTEIN (AFU_ORTHOLOGUE AFUA_3G09210)"/>
    <property type="match status" value="1"/>
</dbReference>
<accession>A0ABT7T4L3</accession>
<dbReference type="Gene3D" id="3.60.10.10">
    <property type="entry name" value="Endonuclease/exonuclease/phosphatase"/>
    <property type="match status" value="1"/>
</dbReference>
<protein>
    <submittedName>
        <fullName evidence="5">ExeM/NucH family extracellular endonuclease</fullName>
    </submittedName>
</protein>
<dbReference type="InterPro" id="IPR036415">
    <property type="entry name" value="Lamin_tail_dom_sf"/>
</dbReference>
<keyword evidence="2" id="KW-0812">Transmembrane</keyword>
<reference evidence="5 6" key="1">
    <citation type="submission" date="2023-06" db="EMBL/GenBank/DDBJ databases">
        <authorList>
            <person name="Feng G."/>
            <person name="Li J."/>
            <person name="Zhu H."/>
        </authorList>
    </citation>
    <scope>NUCLEOTIDE SEQUENCE [LARGE SCALE GENOMIC DNA]</scope>
    <source>
        <strain evidence="5 6">RHCKG23</strain>
    </source>
</reference>
<evidence type="ECO:0000259" key="4">
    <source>
        <dbReference type="PROSITE" id="PS51841"/>
    </source>
</evidence>
<dbReference type="SUPFAM" id="SSF74853">
    <property type="entry name" value="Lamin A/C globular tail domain"/>
    <property type="match status" value="1"/>
</dbReference>
<evidence type="ECO:0000313" key="5">
    <source>
        <dbReference type="EMBL" id="MDM7884516.1"/>
    </source>
</evidence>
<keyword evidence="5" id="KW-0540">Nuclease</keyword>
<proteinExistence type="predicted"/>
<dbReference type="GO" id="GO:0004519">
    <property type="term" value="F:endonuclease activity"/>
    <property type="evidence" value="ECO:0007669"/>
    <property type="project" value="UniProtKB-KW"/>
</dbReference>
<evidence type="ECO:0000256" key="2">
    <source>
        <dbReference type="SAM" id="Phobius"/>
    </source>
</evidence>
<sequence length="1029" mass="104386">MPNLLRRTVLCATVAATLVAAPLVSVSTALADPAGTGLVISEAYLKGGSANAFYKEKFVEITNPTASPVSLAGWTLQYRSATSTGNFSTSALEGTVPANGTFLVSMTGNGGATAVGADLPTADDTASINPSGTTGTLALSNTTAALALPAGPVATGTPGVVDLLGYGASNTYEGAVRSVTGANNVPNGLTRAGATDTDVNGTDFTVTESLTPTNAAGETGSTTPTDPEPTDPGTPAGPAEAVTIAQLQGTGTASPYVGKRVVTDGVVTAVYATGGLNGYTIQTAGTGGAVDLATHTASDAVFVFSAATAGSVAIGDAVRLTGTVAEYNGLTELEVASTADVEELPAAGVVQPVPATLTLPRTDAQRESLESMLVAPQGDYTVADNYTTNQYGEIALAAGTKRLIQPTEVARPGSAEYAAVVADNAARKVVLDDGASTNFLSAANQSVPVSWLTQAPVTVGAAATFSEPVVLDYRNDAWKFQPTTPITGATPAADLPASFSNVRTAAPENVGGDLKLAGFNVLNYFPTTGDQLTGCTYYTDRDGDPVTVRGGCDARGAANADDLARQQVKIVKAINALGADVVSLEEIENSKRFGQDRDAAVATLVAALNAATGQDTWAYVPSPAKVPASEDVIRLALIYKKDRVAPVGESTILDDPAFVNARQPVADAFRPLGGTAADDFLVIANHFKSKGSGTGENADQGDGQGASNADRVRQAQALAAFSTTEQEKYGTDRVFMLGDFNAYSEEDPMVVLRDAGYTDLGPAKDSTEYSYVFSGLSGSLDHVLASPAALAAVTGVDIWNINSTESVGLEYSRYDYNVTDLYRDDVYRASDHDPILVGFDLAADETPTPGDGETPTPGDGETPAPGNGNGNGNGNGTGTTPAPGAGAGQTPVAPAGSSLTEANRGSITAPASARAGETITVGVGSALAGQRISVWLYSDAVLLGTEVVAADGTVRVTIPVGTTTGSHRLAVTAADGSLVGWTDIRIDPATGELAFTGAELTGGLATALLLLAAGTGLIVTRRRRAARAA</sequence>
<keyword evidence="5" id="KW-0255">Endonuclease</keyword>
<dbReference type="PANTHER" id="PTHR42834">
    <property type="entry name" value="ENDONUCLEASE/EXONUCLEASE/PHOSPHATASE FAMILY PROTEIN (AFU_ORTHOLOGUE AFUA_3G09210)"/>
    <property type="match status" value="1"/>
</dbReference>
<dbReference type="RefSeq" id="WP_289457967.1">
    <property type="nucleotide sequence ID" value="NZ_JAUCML010000003.1"/>
</dbReference>
<feature type="compositionally biased region" description="Low complexity" evidence="1">
    <location>
        <begin position="844"/>
        <end position="866"/>
    </location>
</feature>
<dbReference type="InterPro" id="IPR036691">
    <property type="entry name" value="Endo/exonu/phosph_ase_sf"/>
</dbReference>
<dbReference type="SUPFAM" id="SSF56219">
    <property type="entry name" value="DNase I-like"/>
    <property type="match status" value="1"/>
</dbReference>
<feature type="region of interest" description="Disordered" evidence="1">
    <location>
        <begin position="210"/>
        <end position="238"/>
    </location>
</feature>
<keyword evidence="5" id="KW-0378">Hydrolase</keyword>
<dbReference type="Proteomes" id="UP001237823">
    <property type="component" value="Unassembled WGS sequence"/>
</dbReference>
<organism evidence="5 6">
    <name type="scientific">Curtobacterium citri</name>
    <dbReference type="NCBI Taxonomy" id="3055139"/>
    <lineage>
        <taxon>Bacteria</taxon>
        <taxon>Bacillati</taxon>
        <taxon>Actinomycetota</taxon>
        <taxon>Actinomycetes</taxon>
        <taxon>Micrococcales</taxon>
        <taxon>Microbacteriaceae</taxon>
        <taxon>Curtobacterium</taxon>
    </lineage>
</organism>
<evidence type="ECO:0000313" key="6">
    <source>
        <dbReference type="Proteomes" id="UP001237823"/>
    </source>
</evidence>
<feature type="transmembrane region" description="Helical" evidence="2">
    <location>
        <begin position="1000"/>
        <end position="1019"/>
    </location>
</feature>
<gene>
    <name evidence="5" type="ORF">QUG92_05305</name>
</gene>
<comment type="caution">
    <text evidence="5">The sequence shown here is derived from an EMBL/GenBank/DDBJ whole genome shotgun (WGS) entry which is preliminary data.</text>
</comment>
<dbReference type="EMBL" id="JAUCML010000003">
    <property type="protein sequence ID" value="MDM7884516.1"/>
    <property type="molecule type" value="Genomic_DNA"/>
</dbReference>
<feature type="chain" id="PRO_5047531768" evidence="3">
    <location>
        <begin position="32"/>
        <end position="1029"/>
    </location>
</feature>
<keyword evidence="6" id="KW-1185">Reference proteome</keyword>
<feature type="signal peptide" evidence="3">
    <location>
        <begin position="1"/>
        <end position="31"/>
    </location>
</feature>
<keyword evidence="2" id="KW-1133">Transmembrane helix</keyword>
<name>A0ABT7T4L3_9MICO</name>
<dbReference type="CDD" id="cd10283">
    <property type="entry name" value="MnuA_DNase1-like"/>
    <property type="match status" value="1"/>
</dbReference>
<feature type="compositionally biased region" description="Low complexity" evidence="1">
    <location>
        <begin position="878"/>
        <end position="896"/>
    </location>
</feature>
<dbReference type="InterPro" id="IPR005135">
    <property type="entry name" value="Endo/exonuclease/phosphatase"/>
</dbReference>
<evidence type="ECO:0000256" key="1">
    <source>
        <dbReference type="SAM" id="MobiDB-lite"/>
    </source>
</evidence>
<keyword evidence="2" id="KW-0472">Membrane</keyword>
<dbReference type="PROSITE" id="PS51841">
    <property type="entry name" value="LTD"/>
    <property type="match status" value="1"/>
</dbReference>
<dbReference type="InterPro" id="IPR001322">
    <property type="entry name" value="Lamin_tail_dom"/>
</dbReference>